<dbReference type="NCBIfam" id="TIGR02395">
    <property type="entry name" value="rpoN_sigma"/>
    <property type="match status" value="1"/>
</dbReference>
<dbReference type="Proteomes" id="UP000727506">
    <property type="component" value="Unassembled WGS sequence"/>
</dbReference>
<evidence type="ECO:0000256" key="6">
    <source>
        <dbReference type="ARBA" id="ARBA00023082"/>
    </source>
</evidence>
<sequence>MERMATAARSSSSVATKTRVCLTPTALQGLEVLALPVASLPEYIEQAAESNPLIEIDFSDGLFSYGELPENDGCGLARSSQDASAFGNAAEITPPLSRHCERGPASSVEWDFSRIQDECAETETLQEYLHVQTAGMRLSEDERRLMDVLIENVTEDGYFAGDLSAIAFECGVSASFAARGLSCLQSLQPAGVGARDLAECLLLQVQDDDPYAPALRTLIRRHLEDDAANRLSSISRALGVSAEEAGFLCRVVADMNPRPGASFWQRPDARYIIPDIVIRRSGSDFSVEVTGSIGPGIGLNAEYLAMLDDEGLAAQARTYLEEKRKDAEAFLQSIEQRGITLHRFGVFLVEKQFRFFASPDGSLAPLTMQQAAEALDVHASTISRTVQGKYAQTPRGTFPLKMFFTRAMPRTKAPSGKSAVSSFDIKERIRAIIAGEDPEKPLSDSAVTGLLNAEGIQIKRRTVAKYREAIGIDSQMKRRMKKA</sequence>
<dbReference type="GO" id="GO:0001216">
    <property type="term" value="F:DNA-binding transcription activator activity"/>
    <property type="evidence" value="ECO:0007669"/>
    <property type="project" value="InterPro"/>
</dbReference>
<dbReference type="InterPro" id="IPR038709">
    <property type="entry name" value="RpoN_core-bd_sf"/>
</dbReference>
<dbReference type="Gene3D" id="1.10.10.60">
    <property type="entry name" value="Homeodomain-like"/>
    <property type="match status" value="1"/>
</dbReference>
<dbReference type="GO" id="GO:0003677">
    <property type="term" value="F:DNA binding"/>
    <property type="evidence" value="ECO:0007669"/>
    <property type="project" value="UniProtKB-KW"/>
</dbReference>
<evidence type="ECO:0000259" key="10">
    <source>
        <dbReference type="Pfam" id="PF04963"/>
    </source>
</evidence>
<dbReference type="AlphaFoldDB" id="A0A943UXK9"/>
<protein>
    <submittedName>
        <fullName evidence="11">RNA polymerase factor sigma-54</fullName>
    </submittedName>
</protein>
<dbReference type="Gene3D" id="1.10.10.1330">
    <property type="entry name" value="RNA polymerase sigma-54 factor, core-binding domain"/>
    <property type="match status" value="1"/>
</dbReference>
<keyword evidence="5" id="KW-0805">Transcription regulation</keyword>
<dbReference type="GO" id="GO:0006352">
    <property type="term" value="P:DNA-templated transcription initiation"/>
    <property type="evidence" value="ECO:0007669"/>
    <property type="project" value="InterPro"/>
</dbReference>
<dbReference type="EMBL" id="JAGZSV010000003">
    <property type="protein sequence ID" value="MBS6939955.1"/>
    <property type="molecule type" value="Genomic_DNA"/>
</dbReference>
<dbReference type="Pfam" id="PF04552">
    <property type="entry name" value="Sigma54_DBD"/>
    <property type="match status" value="1"/>
</dbReference>
<feature type="domain" description="RNA polymerase sigma factor 54 DNA-binding" evidence="9">
    <location>
        <begin position="318"/>
        <end position="479"/>
    </location>
</feature>
<comment type="caution">
    <text evidence="11">The sequence shown here is derived from an EMBL/GenBank/DDBJ whole genome shotgun (WGS) entry which is preliminary data.</text>
</comment>
<dbReference type="GO" id="GO:0016987">
    <property type="term" value="F:sigma factor activity"/>
    <property type="evidence" value="ECO:0007669"/>
    <property type="project" value="UniProtKB-KW"/>
</dbReference>
<dbReference type="PROSITE" id="PS50044">
    <property type="entry name" value="SIGMA54_3"/>
    <property type="match status" value="1"/>
</dbReference>
<keyword evidence="7" id="KW-0238">DNA-binding</keyword>
<proteinExistence type="inferred from homology"/>
<dbReference type="PIRSF" id="PIRSF000774">
    <property type="entry name" value="RpoN"/>
    <property type="match status" value="1"/>
</dbReference>
<evidence type="ECO:0000256" key="3">
    <source>
        <dbReference type="ARBA" id="ARBA00022679"/>
    </source>
</evidence>
<comment type="similarity">
    <text evidence="1">Belongs to the sigma-54 factor family.</text>
</comment>
<evidence type="ECO:0000256" key="4">
    <source>
        <dbReference type="ARBA" id="ARBA00022695"/>
    </source>
</evidence>
<dbReference type="InterPro" id="IPR007634">
    <property type="entry name" value="RNA_pol_sigma_54_DNA-bd"/>
</dbReference>
<dbReference type="GO" id="GO:0016779">
    <property type="term" value="F:nucleotidyltransferase activity"/>
    <property type="evidence" value="ECO:0007669"/>
    <property type="project" value="UniProtKB-KW"/>
</dbReference>
<organism evidence="11 12">
    <name type="scientific">Slackia piriformis</name>
    <dbReference type="NCBI Taxonomy" id="626934"/>
    <lineage>
        <taxon>Bacteria</taxon>
        <taxon>Bacillati</taxon>
        <taxon>Actinomycetota</taxon>
        <taxon>Coriobacteriia</taxon>
        <taxon>Eggerthellales</taxon>
        <taxon>Eggerthellaceae</taxon>
        <taxon>Slackia</taxon>
    </lineage>
</organism>
<keyword evidence="3" id="KW-0808">Transferase</keyword>
<keyword evidence="4" id="KW-0548">Nucleotidyltransferase</keyword>
<evidence type="ECO:0000256" key="5">
    <source>
        <dbReference type="ARBA" id="ARBA00023015"/>
    </source>
</evidence>
<keyword evidence="6" id="KW-0731">Sigma factor</keyword>
<evidence type="ECO:0000313" key="12">
    <source>
        <dbReference type="Proteomes" id="UP000727506"/>
    </source>
</evidence>
<evidence type="ECO:0000313" key="11">
    <source>
        <dbReference type="EMBL" id="MBS6939955.1"/>
    </source>
</evidence>
<keyword evidence="2" id="KW-0240">DNA-directed RNA polymerase</keyword>
<dbReference type="PANTHER" id="PTHR32248:SF4">
    <property type="entry name" value="RNA POLYMERASE SIGMA-54 FACTOR"/>
    <property type="match status" value="1"/>
</dbReference>
<evidence type="ECO:0000256" key="7">
    <source>
        <dbReference type="ARBA" id="ARBA00023125"/>
    </source>
</evidence>
<feature type="domain" description="RNA polymerase sigma factor 54 core-binding" evidence="10">
    <location>
        <begin position="116"/>
        <end position="303"/>
    </location>
</feature>
<dbReference type="InterPro" id="IPR000394">
    <property type="entry name" value="RNA_pol_sigma_54"/>
</dbReference>
<gene>
    <name evidence="11" type="primary">rpoN</name>
    <name evidence="11" type="ORF">KH142_00420</name>
</gene>
<name>A0A943UXK9_9ACTN</name>
<dbReference type="Pfam" id="PF00309">
    <property type="entry name" value="Sigma54_AID"/>
    <property type="match status" value="1"/>
</dbReference>
<reference evidence="11" key="1">
    <citation type="submission" date="2021-02" db="EMBL/GenBank/DDBJ databases">
        <title>Infant gut strain persistence is associated with maternal origin, phylogeny, and functional potential including surface adhesion and iron acquisition.</title>
        <authorList>
            <person name="Lou Y.C."/>
        </authorList>
    </citation>
    <scope>NUCLEOTIDE SEQUENCE</scope>
    <source>
        <strain evidence="11">L2_039_000G1_dasL2_039_000G1_concoct_11</strain>
    </source>
</reference>
<evidence type="ECO:0000256" key="2">
    <source>
        <dbReference type="ARBA" id="ARBA00022478"/>
    </source>
</evidence>
<evidence type="ECO:0000259" key="9">
    <source>
        <dbReference type="Pfam" id="PF04552"/>
    </source>
</evidence>
<dbReference type="PRINTS" id="PR00045">
    <property type="entry name" value="SIGMA54FCT"/>
</dbReference>
<evidence type="ECO:0000256" key="8">
    <source>
        <dbReference type="ARBA" id="ARBA00023163"/>
    </source>
</evidence>
<accession>A0A943UXK9</accession>
<dbReference type="InterPro" id="IPR007046">
    <property type="entry name" value="RNA_pol_sigma_54_core-bd"/>
</dbReference>
<evidence type="ECO:0000256" key="1">
    <source>
        <dbReference type="ARBA" id="ARBA00008798"/>
    </source>
</evidence>
<dbReference type="Pfam" id="PF04963">
    <property type="entry name" value="Sigma54_CBD"/>
    <property type="match status" value="1"/>
</dbReference>
<keyword evidence="8" id="KW-0804">Transcription</keyword>
<dbReference type="GO" id="GO:0000428">
    <property type="term" value="C:DNA-directed RNA polymerase complex"/>
    <property type="evidence" value="ECO:0007669"/>
    <property type="project" value="UniProtKB-KW"/>
</dbReference>
<dbReference type="PROSITE" id="PS00718">
    <property type="entry name" value="SIGMA54_2"/>
    <property type="match status" value="1"/>
</dbReference>
<dbReference type="PANTHER" id="PTHR32248">
    <property type="entry name" value="RNA POLYMERASE SIGMA-54 FACTOR"/>
    <property type="match status" value="1"/>
</dbReference>